<dbReference type="EMBL" id="ML996097">
    <property type="protein sequence ID" value="KAF2741344.1"/>
    <property type="molecule type" value="Genomic_DNA"/>
</dbReference>
<gene>
    <name evidence="6" type="ORF">EJ04DRAFT_582822</name>
</gene>
<sequence>MGFAFVLSAVPFALAGPDAQLSLCSAPVSTTNGCIIGHQAQKRSHVCEYLGVPYAVPPIGHLRFAPPEAFTSDETLIASAYVNCIQPSSRQVIYPEATPQELQILANFANQAKNHSQSEDCLALNIWTKPSNRTGKPTLVFFHGGRWTGGTSNTPYYDGQFFADTEDVIVITLNFRINIFGFPGAPGATQNVGLLDQRRAVEWIRDNTVAFGGTPDKITIVGQSSGGVAVDFWSYSFRTDPIVSGLISHSGNAFSFPVNNQSLSSSYWYNVSTHVGCGNTGDVLPCMRSLNTSTLLAASSLARAPPQPSIARSIPAFQPTIDNLTVFADYPSLSSAGAFAPIPYLHGNNHHESGYYRISAYASNNATAPESVWTAFELESFTCPTARAARHRARAAVPNWRYRYFADWDNLRLYPGSGAYHGAEMNMVIGNSEGVSRVSASEDEERLSRVMMRAWAAFAGDPVMGLEREMGWPKYDEQGETLGMLGFGDEGGLDFVGSGTYDGECGSLGDGVI</sequence>
<accession>A0A9P4V7V6</accession>
<comment type="similarity">
    <text evidence="1 3">Belongs to the type-B carboxylesterase/lipase family.</text>
</comment>
<dbReference type="PANTHER" id="PTHR43918">
    <property type="entry name" value="ACETYLCHOLINESTERASE"/>
    <property type="match status" value="1"/>
</dbReference>
<reference evidence="6" key="1">
    <citation type="journal article" date="2020" name="Stud. Mycol.">
        <title>101 Dothideomycetes genomes: a test case for predicting lifestyles and emergence of pathogens.</title>
        <authorList>
            <person name="Haridas S."/>
            <person name="Albert R."/>
            <person name="Binder M."/>
            <person name="Bloem J."/>
            <person name="Labutti K."/>
            <person name="Salamov A."/>
            <person name="Andreopoulos B."/>
            <person name="Baker S."/>
            <person name="Barry K."/>
            <person name="Bills G."/>
            <person name="Bluhm B."/>
            <person name="Cannon C."/>
            <person name="Castanera R."/>
            <person name="Culley D."/>
            <person name="Daum C."/>
            <person name="Ezra D."/>
            <person name="Gonzalez J."/>
            <person name="Henrissat B."/>
            <person name="Kuo A."/>
            <person name="Liang C."/>
            <person name="Lipzen A."/>
            <person name="Lutzoni F."/>
            <person name="Magnuson J."/>
            <person name="Mondo S."/>
            <person name="Nolan M."/>
            <person name="Ohm R."/>
            <person name="Pangilinan J."/>
            <person name="Park H.-J."/>
            <person name="Ramirez L."/>
            <person name="Alfaro M."/>
            <person name="Sun H."/>
            <person name="Tritt A."/>
            <person name="Yoshinaga Y."/>
            <person name="Zwiers L.-H."/>
            <person name="Turgeon B."/>
            <person name="Goodwin S."/>
            <person name="Spatafora J."/>
            <person name="Crous P."/>
            <person name="Grigoriev I."/>
        </authorList>
    </citation>
    <scope>NUCLEOTIDE SEQUENCE</scope>
    <source>
        <strain evidence="6">CBS 125425</strain>
    </source>
</reference>
<dbReference type="PANTHER" id="PTHR43918:SF4">
    <property type="entry name" value="CARBOXYLIC ESTER HYDROLASE"/>
    <property type="match status" value="1"/>
</dbReference>
<dbReference type="SUPFAM" id="SSF53474">
    <property type="entry name" value="alpha/beta-Hydrolases"/>
    <property type="match status" value="1"/>
</dbReference>
<dbReference type="InterPro" id="IPR050654">
    <property type="entry name" value="AChE-related_enzymes"/>
</dbReference>
<feature type="domain" description="Carboxylesterase type B" evidence="5">
    <location>
        <begin position="370"/>
        <end position="479"/>
    </location>
</feature>
<dbReference type="EC" id="3.1.1.-" evidence="3"/>
<evidence type="ECO:0000259" key="5">
    <source>
        <dbReference type="Pfam" id="PF00135"/>
    </source>
</evidence>
<dbReference type="InterPro" id="IPR029058">
    <property type="entry name" value="AB_hydrolase_fold"/>
</dbReference>
<evidence type="ECO:0000313" key="6">
    <source>
        <dbReference type="EMBL" id="KAF2741344.1"/>
    </source>
</evidence>
<organism evidence="6 7">
    <name type="scientific">Polyplosphaeria fusca</name>
    <dbReference type="NCBI Taxonomy" id="682080"/>
    <lineage>
        <taxon>Eukaryota</taxon>
        <taxon>Fungi</taxon>
        <taxon>Dikarya</taxon>
        <taxon>Ascomycota</taxon>
        <taxon>Pezizomycotina</taxon>
        <taxon>Dothideomycetes</taxon>
        <taxon>Pleosporomycetidae</taxon>
        <taxon>Pleosporales</taxon>
        <taxon>Tetraplosphaeriaceae</taxon>
        <taxon>Polyplosphaeria</taxon>
    </lineage>
</organism>
<feature type="signal peptide" evidence="4">
    <location>
        <begin position="1"/>
        <end position="15"/>
    </location>
</feature>
<dbReference type="InterPro" id="IPR019826">
    <property type="entry name" value="Carboxylesterase_B_AS"/>
</dbReference>
<keyword evidence="2 3" id="KW-0378">Hydrolase</keyword>
<dbReference type="OrthoDB" id="408631at2759"/>
<comment type="caution">
    <text evidence="6">The sequence shown here is derived from an EMBL/GenBank/DDBJ whole genome shotgun (WGS) entry which is preliminary data.</text>
</comment>
<evidence type="ECO:0000256" key="4">
    <source>
        <dbReference type="SAM" id="SignalP"/>
    </source>
</evidence>
<keyword evidence="4" id="KW-0732">Signal</keyword>
<evidence type="ECO:0000256" key="3">
    <source>
        <dbReference type="RuleBase" id="RU361235"/>
    </source>
</evidence>
<evidence type="ECO:0000256" key="1">
    <source>
        <dbReference type="ARBA" id="ARBA00005964"/>
    </source>
</evidence>
<dbReference type="Proteomes" id="UP000799444">
    <property type="component" value="Unassembled WGS sequence"/>
</dbReference>
<dbReference type="GO" id="GO:0052689">
    <property type="term" value="F:carboxylic ester hydrolase activity"/>
    <property type="evidence" value="ECO:0007669"/>
    <property type="project" value="TreeGrafter"/>
</dbReference>
<keyword evidence="7" id="KW-1185">Reference proteome</keyword>
<dbReference type="Gene3D" id="3.40.50.1820">
    <property type="entry name" value="alpha/beta hydrolase"/>
    <property type="match status" value="1"/>
</dbReference>
<protein>
    <recommendedName>
        <fullName evidence="3">Carboxylic ester hydrolase</fullName>
        <ecNumber evidence="3">3.1.1.-</ecNumber>
    </recommendedName>
</protein>
<dbReference type="InterPro" id="IPR002018">
    <property type="entry name" value="CarbesteraseB"/>
</dbReference>
<evidence type="ECO:0000256" key="2">
    <source>
        <dbReference type="ARBA" id="ARBA00022801"/>
    </source>
</evidence>
<evidence type="ECO:0000313" key="7">
    <source>
        <dbReference type="Proteomes" id="UP000799444"/>
    </source>
</evidence>
<name>A0A9P4V7V6_9PLEO</name>
<dbReference type="Pfam" id="PF00135">
    <property type="entry name" value="COesterase"/>
    <property type="match status" value="2"/>
</dbReference>
<feature type="chain" id="PRO_5040388625" description="Carboxylic ester hydrolase" evidence="4">
    <location>
        <begin position="16"/>
        <end position="513"/>
    </location>
</feature>
<dbReference type="AlphaFoldDB" id="A0A9P4V7V6"/>
<proteinExistence type="inferred from homology"/>
<feature type="domain" description="Carboxylesterase type B" evidence="5">
    <location>
        <begin position="28"/>
        <end position="363"/>
    </location>
</feature>
<dbReference type="PROSITE" id="PS00122">
    <property type="entry name" value="CARBOXYLESTERASE_B_1"/>
    <property type="match status" value="1"/>
</dbReference>